<name>A0A1J1LUS0_9CYAN</name>
<feature type="transmembrane region" description="Helical" evidence="1">
    <location>
        <begin position="20"/>
        <end position="37"/>
    </location>
</feature>
<dbReference type="Pfam" id="PF01882">
    <property type="entry name" value="DUF58"/>
    <property type="match status" value="1"/>
</dbReference>
<feature type="transmembrane region" description="Helical" evidence="1">
    <location>
        <begin position="43"/>
        <end position="62"/>
    </location>
</feature>
<dbReference type="RefSeq" id="WP_072722689.1">
    <property type="nucleotide sequence ID" value="NZ_LN889817.1"/>
</dbReference>
<evidence type="ECO:0000259" key="2">
    <source>
        <dbReference type="Pfam" id="PF01882"/>
    </source>
</evidence>
<proteinExistence type="predicted"/>
<accession>A0A1J1LUS0</accession>
<organism evidence="3 4">
    <name type="scientific">Planktothrix tepida PCC 9214</name>
    <dbReference type="NCBI Taxonomy" id="671072"/>
    <lineage>
        <taxon>Bacteria</taxon>
        <taxon>Bacillati</taxon>
        <taxon>Cyanobacteriota</taxon>
        <taxon>Cyanophyceae</taxon>
        <taxon>Oscillatoriophycideae</taxon>
        <taxon>Oscillatoriales</taxon>
        <taxon>Microcoleaceae</taxon>
        <taxon>Planktothrix</taxon>
    </lineage>
</organism>
<reference evidence="4" key="1">
    <citation type="submission" date="2015-10" db="EMBL/GenBank/DDBJ databases">
        <authorList>
            <person name="Regsiter A."/>
            <person name="william w."/>
        </authorList>
    </citation>
    <scope>NUCLEOTIDE SEQUENCE [LARGE SCALE GENOMIC DNA]</scope>
</reference>
<keyword evidence="1" id="KW-1133">Transmembrane helix</keyword>
<keyword evidence="1" id="KW-0472">Membrane</keyword>
<evidence type="ECO:0000313" key="3">
    <source>
        <dbReference type="EMBL" id="CUR35770.1"/>
    </source>
</evidence>
<gene>
    <name evidence="3" type="ORF">PL9214720040</name>
</gene>
<protein>
    <recommendedName>
        <fullName evidence="2">DUF58 domain-containing protein</fullName>
    </recommendedName>
</protein>
<keyword evidence="4" id="KW-1185">Reference proteome</keyword>
<dbReference type="OrthoDB" id="9778037at2"/>
<keyword evidence="1" id="KW-0812">Transmembrane</keyword>
<sequence>MKNHRFRLQHWLESHWVAPAYAGGLLMALSIFFFGAATNTMAGWLYVISGISFALLAIAAILPQRSLISLQVQREIINPVSVGDDLTLELTIKNASNQAKTLIQVQDLLPPNLGQSATVIELLPAHKSYQWVTYIPTQKRGIYHWMGVKLRTATPLGLFWCSRERKVPASAIVYPLVLPLTTCPLIDEIGKEYNPNIYEHRQFQMATEGVTRTLRPYRYGDPTRLIHWRSSARYGELRVRELETSHGGQEIIIALDSSFFWQPDDFEQAVIAAASLYFYACHSQLNVQLWTAKTGLVYGNRVVLHTLADVNPGEDVFVKEPPNYPIIWLTQNPASLRTLPLGSRWLLWPSDSQLTSQTHDQIQKLSHLGLEIKLDLSLQSQLQSSLKLSNL</sequence>
<evidence type="ECO:0000256" key="1">
    <source>
        <dbReference type="SAM" id="Phobius"/>
    </source>
</evidence>
<dbReference type="AlphaFoldDB" id="A0A1J1LUS0"/>
<evidence type="ECO:0000313" key="4">
    <source>
        <dbReference type="Proteomes" id="UP000184315"/>
    </source>
</evidence>
<dbReference type="Proteomes" id="UP000184315">
    <property type="component" value="Unassembled WGS sequence"/>
</dbReference>
<dbReference type="PANTHER" id="PTHR34351:SF1">
    <property type="entry name" value="SLR1927 PROTEIN"/>
    <property type="match status" value="1"/>
</dbReference>
<dbReference type="EMBL" id="CZDF01000180">
    <property type="protein sequence ID" value="CUR35770.1"/>
    <property type="molecule type" value="Genomic_DNA"/>
</dbReference>
<dbReference type="InterPro" id="IPR002881">
    <property type="entry name" value="DUF58"/>
</dbReference>
<feature type="domain" description="DUF58" evidence="2">
    <location>
        <begin position="214"/>
        <end position="280"/>
    </location>
</feature>
<dbReference type="STRING" id="671072.PL9214720040"/>
<dbReference type="PANTHER" id="PTHR34351">
    <property type="entry name" value="SLR1927 PROTEIN-RELATED"/>
    <property type="match status" value="1"/>
</dbReference>